<evidence type="ECO:0000256" key="6">
    <source>
        <dbReference type="ARBA" id="ARBA00023136"/>
    </source>
</evidence>
<evidence type="ECO:0000256" key="7">
    <source>
        <dbReference type="ARBA" id="ARBA00024033"/>
    </source>
</evidence>
<feature type="transmembrane region" description="Helical" evidence="8">
    <location>
        <begin position="95"/>
        <end position="117"/>
    </location>
</feature>
<dbReference type="Pfam" id="PF09594">
    <property type="entry name" value="GT87"/>
    <property type="match status" value="1"/>
</dbReference>
<evidence type="ECO:0000313" key="10">
    <source>
        <dbReference type="Proteomes" id="UP000263993"/>
    </source>
</evidence>
<comment type="subcellular location">
    <subcellularLocation>
        <location evidence="1">Cell membrane</location>
        <topology evidence="1">Multi-pass membrane protein</topology>
    </subcellularLocation>
</comment>
<evidence type="ECO:0000256" key="1">
    <source>
        <dbReference type="ARBA" id="ARBA00004651"/>
    </source>
</evidence>
<evidence type="ECO:0000256" key="8">
    <source>
        <dbReference type="SAM" id="Phobius"/>
    </source>
</evidence>
<organism evidence="9 10">
    <name type="scientific">Undibacter mobilis</name>
    <dbReference type="NCBI Taxonomy" id="2292256"/>
    <lineage>
        <taxon>Bacteria</taxon>
        <taxon>Pseudomonadati</taxon>
        <taxon>Pseudomonadota</taxon>
        <taxon>Alphaproteobacteria</taxon>
        <taxon>Hyphomicrobiales</taxon>
        <taxon>Nitrobacteraceae</taxon>
        <taxon>Undibacter</taxon>
    </lineage>
</organism>
<gene>
    <name evidence="9" type="ORF">DXH78_09160</name>
</gene>
<feature type="transmembrane region" description="Helical" evidence="8">
    <location>
        <begin position="124"/>
        <end position="144"/>
    </location>
</feature>
<protein>
    <submittedName>
        <fullName evidence="9">DUF2029 domain-containing protein</fullName>
    </submittedName>
</protein>
<evidence type="ECO:0000256" key="3">
    <source>
        <dbReference type="ARBA" id="ARBA00022679"/>
    </source>
</evidence>
<feature type="transmembrane region" description="Helical" evidence="8">
    <location>
        <begin position="164"/>
        <end position="189"/>
    </location>
</feature>
<dbReference type="RefSeq" id="WP_115516742.1">
    <property type="nucleotide sequence ID" value="NZ_QRGO01000001.1"/>
</dbReference>
<reference evidence="10" key="1">
    <citation type="submission" date="2018-08" db="EMBL/GenBank/DDBJ databases">
        <authorList>
            <person name="Kim S.-J."/>
            <person name="Jung G.-Y."/>
        </authorList>
    </citation>
    <scope>NUCLEOTIDE SEQUENCE [LARGE SCALE GENOMIC DNA]</scope>
    <source>
        <strain evidence="10">GY_H</strain>
    </source>
</reference>
<dbReference type="Proteomes" id="UP000263993">
    <property type="component" value="Unassembled WGS sequence"/>
</dbReference>
<feature type="transmembrane region" description="Helical" evidence="8">
    <location>
        <begin position="262"/>
        <end position="280"/>
    </location>
</feature>
<dbReference type="OrthoDB" id="7679563at2"/>
<comment type="similarity">
    <text evidence="7">Belongs to the glycosyltransferase 87 family.</text>
</comment>
<keyword evidence="4 8" id="KW-0812">Transmembrane</keyword>
<evidence type="ECO:0000256" key="2">
    <source>
        <dbReference type="ARBA" id="ARBA00022475"/>
    </source>
</evidence>
<accession>A0A371BAT8</accession>
<feature type="transmembrane region" description="Helical" evidence="8">
    <location>
        <begin position="196"/>
        <end position="215"/>
    </location>
</feature>
<keyword evidence="5 8" id="KW-1133">Transmembrane helix</keyword>
<name>A0A371BAT8_9BRAD</name>
<keyword evidence="2" id="KW-1003">Cell membrane</keyword>
<keyword evidence="3" id="KW-0808">Transferase</keyword>
<dbReference type="GO" id="GO:0005886">
    <property type="term" value="C:plasma membrane"/>
    <property type="evidence" value="ECO:0007669"/>
    <property type="project" value="UniProtKB-SubCell"/>
</dbReference>
<evidence type="ECO:0000313" key="9">
    <source>
        <dbReference type="EMBL" id="RDV04716.1"/>
    </source>
</evidence>
<dbReference type="EMBL" id="QRGO01000001">
    <property type="protein sequence ID" value="RDV04716.1"/>
    <property type="molecule type" value="Genomic_DNA"/>
</dbReference>
<sequence>MSSRLRAIAVCWLVIAPVVYVIDLLVLRLRDGRPFGDDFINYWSAAWLAFNGRAAEIYDWNAFHAFEVGVAGAPIDFYHYSYPPILLVLTAPLALIPYMPGLFVWLASGWGAFYAALRVASPKYGLWLALATPAVFVNAVGGQNGTFTAALLGGGLTLMERRPLLAGVLFGALACKPQLGVLLPIALVAGRYWRTIATAGATVAVLAVTSMWWFGMDLWADYLANTAVLRQLVLEDGTGVWHRMMSVFVAARRLGAGVSEAYAMQIVSALTVAVIVALLWRRRDCPASLKYAVLVIGTCLATPYLQDYDLVVGAFVAAWIHEAPVEQPKFTSMAIAGVLLLPLFGASLASLTGVAFAPLVLGPVFAILLAQAVRILGSPASVSTNSRMVDHSPVKSLRCDAGSICQRCRPSRHAASIRDCRVMIDVQSAR</sequence>
<evidence type="ECO:0000256" key="5">
    <source>
        <dbReference type="ARBA" id="ARBA00022989"/>
    </source>
</evidence>
<feature type="transmembrane region" description="Helical" evidence="8">
    <location>
        <begin position="7"/>
        <end position="27"/>
    </location>
</feature>
<evidence type="ECO:0000256" key="4">
    <source>
        <dbReference type="ARBA" id="ARBA00022692"/>
    </source>
</evidence>
<comment type="caution">
    <text evidence="9">The sequence shown here is derived from an EMBL/GenBank/DDBJ whole genome shotgun (WGS) entry which is preliminary data.</text>
</comment>
<feature type="transmembrane region" description="Helical" evidence="8">
    <location>
        <begin position="355"/>
        <end position="377"/>
    </location>
</feature>
<dbReference type="InterPro" id="IPR018584">
    <property type="entry name" value="GT87"/>
</dbReference>
<dbReference type="AlphaFoldDB" id="A0A371BAT8"/>
<keyword evidence="6 8" id="KW-0472">Membrane</keyword>
<dbReference type="GO" id="GO:0016758">
    <property type="term" value="F:hexosyltransferase activity"/>
    <property type="evidence" value="ECO:0007669"/>
    <property type="project" value="InterPro"/>
</dbReference>
<keyword evidence="10" id="KW-1185">Reference proteome</keyword>
<proteinExistence type="inferred from homology"/>